<evidence type="ECO:0000313" key="4">
    <source>
        <dbReference type="Proteomes" id="UP001501734"/>
    </source>
</evidence>
<name>A0ABP7V9T0_9BACI</name>
<dbReference type="InterPro" id="IPR018392">
    <property type="entry name" value="LysM"/>
</dbReference>
<sequence length="313" mass="36594">MADKEVKPFHFDLTETLFFHRNEGVSEMLGIGLDPEITIESHPDHVSIRGIIALTGEYLPEFVADQTEVDDDDEVQMRYFKRVERDEDGICEFLHHFPIDISIPHERISQLSDLTVKVDHFDYHIADPRKLELEATVQIGGLEYDREAETEEEPAEDLPEEEDEEADRVQFDLKIKEDQPDDEIGEEVAEEKEEEEKVVPFKKREQPKPDVKVEAQNEIREVVDEDDNTDEVESEVERTIDDRVEHPTYLLDLFEQSGESDERFAQMKMYIVQDQDSLEQISEKYQVNLVKLQRMNRLDSTDIQVGQIIYIPN</sequence>
<feature type="region of interest" description="Disordered" evidence="1">
    <location>
        <begin position="143"/>
        <end position="212"/>
    </location>
</feature>
<feature type="domain" description="LysM" evidence="2">
    <location>
        <begin position="268"/>
        <end position="311"/>
    </location>
</feature>
<feature type="compositionally biased region" description="Basic and acidic residues" evidence="1">
    <location>
        <begin position="167"/>
        <end position="178"/>
    </location>
</feature>
<protein>
    <submittedName>
        <fullName evidence="3">Stage VI sporulation protein D</fullName>
    </submittedName>
</protein>
<dbReference type="Gene3D" id="3.10.350.10">
    <property type="entry name" value="LysM domain"/>
    <property type="match status" value="1"/>
</dbReference>
<dbReference type="SUPFAM" id="SSF54106">
    <property type="entry name" value="LysM domain"/>
    <property type="match status" value="1"/>
</dbReference>
<dbReference type="InterPro" id="IPR036779">
    <property type="entry name" value="LysM_dom_sf"/>
</dbReference>
<dbReference type="EMBL" id="BAABDL010000034">
    <property type="protein sequence ID" value="GAA4062204.1"/>
    <property type="molecule type" value="Genomic_DNA"/>
</dbReference>
<evidence type="ECO:0000313" key="3">
    <source>
        <dbReference type="EMBL" id="GAA4062204.1"/>
    </source>
</evidence>
<dbReference type="Pfam" id="PF01476">
    <property type="entry name" value="LysM"/>
    <property type="match status" value="1"/>
</dbReference>
<feature type="compositionally biased region" description="Acidic residues" evidence="1">
    <location>
        <begin position="146"/>
        <end position="166"/>
    </location>
</feature>
<evidence type="ECO:0000259" key="2">
    <source>
        <dbReference type="PROSITE" id="PS51782"/>
    </source>
</evidence>
<keyword evidence="4" id="KW-1185">Reference proteome</keyword>
<dbReference type="InterPro" id="IPR048862">
    <property type="entry name" value="SPOCS_spoVID_N"/>
</dbReference>
<evidence type="ECO:0000256" key="1">
    <source>
        <dbReference type="SAM" id="MobiDB-lite"/>
    </source>
</evidence>
<dbReference type="PROSITE" id="PS51782">
    <property type="entry name" value="LYSM"/>
    <property type="match status" value="1"/>
</dbReference>
<feature type="compositionally biased region" description="Basic and acidic residues" evidence="1">
    <location>
        <begin position="195"/>
        <end position="212"/>
    </location>
</feature>
<dbReference type="Proteomes" id="UP001501734">
    <property type="component" value="Unassembled WGS sequence"/>
</dbReference>
<gene>
    <name evidence="3" type="primary">spoVID</name>
    <name evidence="3" type="ORF">GCM10022410_06270</name>
</gene>
<comment type="caution">
    <text evidence="3">The sequence shown here is derived from an EMBL/GenBank/DDBJ whole genome shotgun (WGS) entry which is preliminary data.</text>
</comment>
<feature type="compositionally biased region" description="Acidic residues" evidence="1">
    <location>
        <begin position="179"/>
        <end position="194"/>
    </location>
</feature>
<organism evidence="3 4">
    <name type="scientific">Amphibacillus indicireducens</name>
    <dbReference type="NCBI Taxonomy" id="1076330"/>
    <lineage>
        <taxon>Bacteria</taxon>
        <taxon>Bacillati</taxon>
        <taxon>Bacillota</taxon>
        <taxon>Bacilli</taxon>
        <taxon>Bacillales</taxon>
        <taxon>Bacillaceae</taxon>
        <taxon>Amphibacillus</taxon>
    </lineage>
</organism>
<dbReference type="CDD" id="cd00118">
    <property type="entry name" value="LysM"/>
    <property type="match status" value="1"/>
</dbReference>
<accession>A0ABP7V9T0</accession>
<reference evidence="4" key="1">
    <citation type="journal article" date="2019" name="Int. J. Syst. Evol. Microbiol.">
        <title>The Global Catalogue of Microorganisms (GCM) 10K type strain sequencing project: providing services to taxonomists for standard genome sequencing and annotation.</title>
        <authorList>
            <consortium name="The Broad Institute Genomics Platform"/>
            <consortium name="The Broad Institute Genome Sequencing Center for Infectious Disease"/>
            <person name="Wu L."/>
            <person name="Ma J."/>
        </authorList>
    </citation>
    <scope>NUCLEOTIDE SEQUENCE [LARGE SCALE GENOMIC DNA]</scope>
    <source>
        <strain evidence="4">JCM 17250</strain>
    </source>
</reference>
<dbReference type="Pfam" id="PF20918">
    <property type="entry name" value="SPOCS_spoVID-N"/>
    <property type="match status" value="1"/>
</dbReference>
<proteinExistence type="predicted"/>
<dbReference type="RefSeq" id="WP_344910241.1">
    <property type="nucleotide sequence ID" value="NZ_BAABDL010000034.1"/>
</dbReference>
<dbReference type="SMART" id="SM00257">
    <property type="entry name" value="LysM"/>
    <property type="match status" value="1"/>
</dbReference>